<evidence type="ECO:0000256" key="3">
    <source>
        <dbReference type="ARBA" id="ARBA00022729"/>
    </source>
</evidence>
<dbReference type="GO" id="GO:0016787">
    <property type="term" value="F:hydrolase activity"/>
    <property type="evidence" value="ECO:0007669"/>
    <property type="project" value="UniProtKB-KW"/>
</dbReference>
<dbReference type="InterPro" id="IPR033764">
    <property type="entry name" value="Sdr_B"/>
</dbReference>
<comment type="caution">
    <text evidence="6">The sequence shown here is derived from an EMBL/GenBank/DDBJ whole genome shotgun (WGS) entry which is preliminary data.</text>
</comment>
<feature type="non-terminal residue" evidence="6">
    <location>
        <position position="133"/>
    </location>
</feature>
<evidence type="ECO:0000256" key="1">
    <source>
        <dbReference type="ARBA" id="ARBA00004613"/>
    </source>
</evidence>
<keyword evidence="6" id="KW-0378">Hydrolase</keyword>
<protein>
    <submittedName>
        <fullName evidence="6">Hydrolase</fullName>
    </submittedName>
</protein>
<feature type="domain" description="SD-repeat containing protein B" evidence="5">
    <location>
        <begin position="1"/>
        <end position="86"/>
    </location>
</feature>
<dbReference type="SUPFAM" id="SSF117074">
    <property type="entry name" value="Hypothetical protein PA1324"/>
    <property type="match status" value="1"/>
</dbReference>
<feature type="compositionally biased region" description="Basic and acidic residues" evidence="4">
    <location>
        <begin position="1"/>
        <end position="16"/>
    </location>
</feature>
<feature type="compositionally biased region" description="Low complexity" evidence="4">
    <location>
        <begin position="21"/>
        <end position="34"/>
    </location>
</feature>
<organism evidence="6 7">
    <name type="scientific">Staphylococcus aureus</name>
    <dbReference type="NCBI Taxonomy" id="1280"/>
    <lineage>
        <taxon>Bacteria</taxon>
        <taxon>Bacillati</taxon>
        <taxon>Bacillota</taxon>
        <taxon>Bacilli</taxon>
        <taxon>Bacillales</taxon>
        <taxon>Staphylococcaceae</taxon>
        <taxon>Staphylococcus</taxon>
    </lineage>
</organism>
<gene>
    <name evidence="6" type="ORF">EIH03_17040</name>
</gene>
<feature type="compositionally biased region" description="Low complexity" evidence="4">
    <location>
        <begin position="109"/>
        <end position="133"/>
    </location>
</feature>
<comment type="subcellular location">
    <subcellularLocation>
        <location evidence="1">Secreted</location>
    </subcellularLocation>
</comment>
<feature type="compositionally biased region" description="Basic and acidic residues" evidence="4">
    <location>
        <begin position="36"/>
        <end position="46"/>
    </location>
</feature>
<keyword evidence="2" id="KW-0964">Secreted</keyword>
<evidence type="ECO:0000313" key="7">
    <source>
        <dbReference type="Proteomes" id="UP000294017"/>
    </source>
</evidence>
<name>A0AB37XP23_STAAU</name>
<dbReference type="PANTHER" id="PTHR23303">
    <property type="entry name" value="CARBOXYPEPTIDASE REGULATORY REGION-CONTAINING"/>
    <property type="match status" value="1"/>
</dbReference>
<accession>A0AB37XP23</accession>
<feature type="non-terminal residue" evidence="6">
    <location>
        <position position="1"/>
    </location>
</feature>
<feature type="compositionally biased region" description="Basic and acidic residues" evidence="4">
    <location>
        <begin position="74"/>
        <end position="100"/>
    </location>
</feature>
<evidence type="ECO:0000256" key="2">
    <source>
        <dbReference type="ARBA" id="ARBA00022525"/>
    </source>
</evidence>
<dbReference type="EMBL" id="RQTF01000685">
    <property type="protein sequence ID" value="RZI00334.1"/>
    <property type="molecule type" value="Genomic_DNA"/>
</dbReference>
<dbReference type="Pfam" id="PF17210">
    <property type="entry name" value="SdrD_B"/>
    <property type="match status" value="1"/>
</dbReference>
<dbReference type="PANTHER" id="PTHR23303:SF15">
    <property type="entry name" value="COLOSSIN-A"/>
    <property type="match status" value="1"/>
</dbReference>
<sequence>DTNHDGKQNEGEKGIEGVKVTLTKPDGTTETTTTDADGHYEFKDLPNGDYTVTFETPEGYEPTVTDNGDDSEDSDRTTVKLTIKDADNPTNDSRVHKIPDETTPPDNPGEPNEPGNPNNPGEPNEQGNPNNPG</sequence>
<evidence type="ECO:0000256" key="4">
    <source>
        <dbReference type="SAM" id="MobiDB-lite"/>
    </source>
</evidence>
<dbReference type="GO" id="GO:0005576">
    <property type="term" value="C:extracellular region"/>
    <property type="evidence" value="ECO:0007669"/>
    <property type="project" value="UniProtKB-SubCell"/>
</dbReference>
<dbReference type="Gene3D" id="2.60.40.10">
    <property type="entry name" value="Immunoglobulins"/>
    <property type="match status" value="1"/>
</dbReference>
<dbReference type="InterPro" id="IPR013783">
    <property type="entry name" value="Ig-like_fold"/>
</dbReference>
<dbReference type="RefSeq" id="WP_207215071.1">
    <property type="nucleotide sequence ID" value="NZ_RQTF01000685.1"/>
</dbReference>
<evidence type="ECO:0000313" key="6">
    <source>
        <dbReference type="EMBL" id="RZI00334.1"/>
    </source>
</evidence>
<reference evidence="6 7" key="1">
    <citation type="submission" date="2018-11" db="EMBL/GenBank/DDBJ databases">
        <title>Genomic profiling of Staphylococcus species from a Poultry farm system in KwaZulu-Natal, South Africa.</title>
        <authorList>
            <person name="Amoako D.G."/>
            <person name="Somboro A.M."/>
            <person name="Abia A.L.K."/>
            <person name="Bester L.A."/>
            <person name="Essack S.Y."/>
        </authorList>
    </citation>
    <scope>NUCLEOTIDE SEQUENCE [LARGE SCALE GENOMIC DNA]</scope>
    <source>
        <strain evidence="6 7">SA12</strain>
    </source>
</reference>
<feature type="region of interest" description="Disordered" evidence="4">
    <location>
        <begin position="1"/>
        <end position="133"/>
    </location>
</feature>
<dbReference type="Proteomes" id="UP000294017">
    <property type="component" value="Unassembled WGS sequence"/>
</dbReference>
<dbReference type="InterPro" id="IPR051417">
    <property type="entry name" value="SDr/BOS_complex"/>
</dbReference>
<dbReference type="AlphaFoldDB" id="A0AB37XP23"/>
<evidence type="ECO:0000259" key="5">
    <source>
        <dbReference type="Pfam" id="PF17210"/>
    </source>
</evidence>
<keyword evidence="3" id="KW-0732">Signal</keyword>
<proteinExistence type="predicted"/>